<proteinExistence type="predicted"/>
<feature type="signal peptide" evidence="1">
    <location>
        <begin position="1"/>
        <end position="19"/>
    </location>
</feature>
<dbReference type="EMBL" id="JAQQWI010000007">
    <property type="protein sequence ID" value="KAK8027664.1"/>
    <property type="molecule type" value="Genomic_DNA"/>
</dbReference>
<evidence type="ECO:0000313" key="2">
    <source>
        <dbReference type="EMBL" id="KAK8027664.1"/>
    </source>
</evidence>
<keyword evidence="3" id="KW-1185">Reference proteome</keyword>
<evidence type="ECO:0000256" key="1">
    <source>
        <dbReference type="SAM" id="SignalP"/>
    </source>
</evidence>
<dbReference type="Proteomes" id="UP001396898">
    <property type="component" value="Unassembled WGS sequence"/>
</dbReference>
<accession>A0ABR1S737</accession>
<dbReference type="InterPro" id="IPR038213">
    <property type="entry name" value="IFI6/IFI27-like_sf"/>
</dbReference>
<dbReference type="Gene3D" id="6.10.110.10">
    <property type="match status" value="1"/>
</dbReference>
<gene>
    <name evidence="2" type="ORF">PG991_004720</name>
</gene>
<feature type="chain" id="PRO_5046539363" description="Secreted protein" evidence="1">
    <location>
        <begin position="20"/>
        <end position="336"/>
    </location>
</feature>
<name>A0ABR1S737_9PEZI</name>
<comment type="caution">
    <text evidence="2">The sequence shown here is derived from an EMBL/GenBank/DDBJ whole genome shotgun (WGS) entry which is preliminary data.</text>
</comment>
<reference evidence="2 3" key="1">
    <citation type="submission" date="2023-01" db="EMBL/GenBank/DDBJ databases">
        <title>Analysis of 21 Apiospora genomes using comparative genomics revels a genus with tremendous synthesis potential of carbohydrate active enzymes and secondary metabolites.</title>
        <authorList>
            <person name="Sorensen T."/>
        </authorList>
    </citation>
    <scope>NUCLEOTIDE SEQUENCE [LARGE SCALE GENOMIC DNA]</scope>
    <source>
        <strain evidence="2 3">CBS 20057</strain>
    </source>
</reference>
<organism evidence="2 3">
    <name type="scientific">Apiospora marii</name>
    <dbReference type="NCBI Taxonomy" id="335849"/>
    <lineage>
        <taxon>Eukaryota</taxon>
        <taxon>Fungi</taxon>
        <taxon>Dikarya</taxon>
        <taxon>Ascomycota</taxon>
        <taxon>Pezizomycotina</taxon>
        <taxon>Sordariomycetes</taxon>
        <taxon>Xylariomycetidae</taxon>
        <taxon>Amphisphaeriales</taxon>
        <taxon>Apiosporaceae</taxon>
        <taxon>Apiospora</taxon>
    </lineage>
</organism>
<protein>
    <recommendedName>
        <fullName evidence="4">Secreted protein</fullName>
    </recommendedName>
</protein>
<sequence length="336" mass="37558">MRPTSFLFICFAISGNCFTQRVFETVRGLRALSGPIPPYQTRSCHDGRSLDLSQGAGVLCYTDNGIAQASHYTSKTTLEDDNNDNHKVGLERPRPDQWMDKLLADLKKASKLIVEIAEFAQELMKSVTAKSRQAAAEQMRHSLENMPLRRQERISQLLKNLHEVLEDVAQLLERSGDRTTSAMQWIGMHGGLGKLPEQLLEETAQWLRQHDGGFQGDTAQVLVDKTLSTAWLLLKVQMIVAPQTVWSPVLSALGWGTKGVRKGSAAAALHSKPHPVVARSWFATTQSAAQNGYGKPVFNRIFRSMAAIWLTQDVDWEFMARWFEETDLVPQSIAVV</sequence>
<evidence type="ECO:0000313" key="3">
    <source>
        <dbReference type="Proteomes" id="UP001396898"/>
    </source>
</evidence>
<keyword evidence="1" id="KW-0732">Signal</keyword>
<evidence type="ECO:0008006" key="4">
    <source>
        <dbReference type="Google" id="ProtNLM"/>
    </source>
</evidence>